<dbReference type="AlphaFoldDB" id="C0VZ86"/>
<reference evidence="1 2" key="1">
    <citation type="submission" date="2009-01" db="EMBL/GenBank/DDBJ databases">
        <authorList>
            <person name="Qin X."/>
            <person name="Bachman B."/>
            <person name="Battles P."/>
            <person name="Bell A."/>
            <person name="Bess C."/>
            <person name="Bickham C."/>
            <person name="Chaboub L."/>
            <person name="Chen D."/>
            <person name="Coyle M."/>
            <person name="Deiros D.R."/>
            <person name="Dinh H."/>
            <person name="Forbes L."/>
            <person name="Fowler G."/>
            <person name="Francisco L."/>
            <person name="Fu Q."/>
            <person name="Gubbala S."/>
            <person name="Hale W."/>
            <person name="Han Y."/>
            <person name="Hemphill L."/>
            <person name="Highlander S.K."/>
            <person name="Hirani K."/>
            <person name="Hogues M."/>
            <person name="Jackson L."/>
            <person name="Jakkamsetti A."/>
            <person name="Javaid M."/>
            <person name="Jiang H."/>
            <person name="Korchina V."/>
            <person name="Kovar C."/>
            <person name="Lara F."/>
            <person name="Lee S."/>
            <person name="Mata R."/>
            <person name="Mathew T."/>
            <person name="Moen C."/>
            <person name="Morales K."/>
            <person name="Munidasa M."/>
            <person name="Nazareth L."/>
            <person name="Ngo R."/>
            <person name="Nguyen L."/>
            <person name="Okwuonu G."/>
            <person name="Ongeri F."/>
            <person name="Patil S."/>
            <person name="Petrosino J."/>
            <person name="Pham C."/>
            <person name="Pham P."/>
            <person name="Pu L.-L."/>
            <person name="Puazo M."/>
            <person name="Raj R."/>
            <person name="Reid J."/>
            <person name="Rouhana J."/>
            <person name="Saada N."/>
            <person name="Shang Y."/>
            <person name="Simmons D."/>
            <person name="Thornton R."/>
            <person name="Warren J."/>
            <person name="Weissenberger G."/>
            <person name="Zhang J."/>
            <person name="Zhang L."/>
            <person name="Zhou C."/>
            <person name="Zhu D."/>
            <person name="Muzny D."/>
            <person name="Worley K."/>
            <person name="Gibbs R."/>
        </authorList>
    </citation>
    <scope>NUCLEOTIDE SEQUENCE [LARGE SCALE GENOMIC DNA]</scope>
    <source>
        <strain evidence="1 2">DSM 15436</strain>
    </source>
</reference>
<sequence>MKTIMRALAATATAAVTTVLVQEKLRFHPALQRTNHAGNTVTLATGPALSAGLVAGNLVAGNFAAASALAATGTAGLYDDVDQGEHDGEQIAKGLKGHFNALRNGYISTGVLKVAVIGASAGTYALYRAVKSSKPVPQRVVECFVDTALIAGCANLGNLFDLRPGRALKVAVIASILNAGVAGAQVSLTLATMAVVTEEDLAGKAMLGDAGANPLGMMVGMQSANIKCLPVKTAVCGLVVGLNVLSEKVSFTKVIENTPVLHKLDMLGRN</sequence>
<protein>
    <submittedName>
        <fullName evidence="1">Uncharacterized protein</fullName>
    </submittedName>
</protein>
<proteinExistence type="predicted"/>
<dbReference type="eggNOG" id="COG0472">
    <property type="taxonomic scope" value="Bacteria"/>
</dbReference>
<organism evidence="1 2">
    <name type="scientific">Gleimia coleocanis DSM 15436</name>
    <dbReference type="NCBI Taxonomy" id="525245"/>
    <lineage>
        <taxon>Bacteria</taxon>
        <taxon>Bacillati</taxon>
        <taxon>Actinomycetota</taxon>
        <taxon>Actinomycetes</taxon>
        <taxon>Actinomycetales</taxon>
        <taxon>Actinomycetaceae</taxon>
        <taxon>Gleimia</taxon>
    </lineage>
</organism>
<dbReference type="Proteomes" id="UP000010301">
    <property type="component" value="Unassembled WGS sequence"/>
</dbReference>
<dbReference type="OrthoDB" id="2679245at2"/>
<comment type="caution">
    <text evidence="1">The sequence shown here is derived from an EMBL/GenBank/DDBJ whole genome shotgun (WGS) entry which is preliminary data.</text>
</comment>
<dbReference type="EMBL" id="ACFG01000006">
    <property type="protein sequence ID" value="EEH64187.1"/>
    <property type="molecule type" value="Genomic_DNA"/>
</dbReference>
<accession>C0VZ86</accession>
<gene>
    <name evidence="1" type="ORF">HMPREF0044_0476</name>
</gene>
<evidence type="ECO:0000313" key="1">
    <source>
        <dbReference type="EMBL" id="EEH64187.1"/>
    </source>
</evidence>
<name>C0VZ86_9ACTO</name>
<dbReference type="STRING" id="525245.HMPREF0044_0476"/>
<dbReference type="RefSeq" id="WP_006547473.1">
    <property type="nucleotide sequence ID" value="NZ_DS999546.1"/>
</dbReference>
<dbReference type="HOGENOM" id="CLU_078449_0_0_11"/>
<evidence type="ECO:0000313" key="2">
    <source>
        <dbReference type="Proteomes" id="UP000010301"/>
    </source>
</evidence>
<keyword evidence="2" id="KW-1185">Reference proteome</keyword>